<evidence type="ECO:0000313" key="2">
    <source>
        <dbReference type="Proteomes" id="UP000002630"/>
    </source>
</evidence>
<name>D7G945_ECTSI</name>
<organism evidence="1 2">
    <name type="scientific">Ectocarpus siliculosus</name>
    <name type="common">Brown alga</name>
    <name type="synonym">Conferva siliculosa</name>
    <dbReference type="NCBI Taxonomy" id="2880"/>
    <lineage>
        <taxon>Eukaryota</taxon>
        <taxon>Sar</taxon>
        <taxon>Stramenopiles</taxon>
        <taxon>Ochrophyta</taxon>
        <taxon>PX clade</taxon>
        <taxon>Phaeophyceae</taxon>
        <taxon>Ectocarpales</taxon>
        <taxon>Ectocarpaceae</taxon>
        <taxon>Ectocarpus</taxon>
    </lineage>
</organism>
<evidence type="ECO:0000313" key="1">
    <source>
        <dbReference type="EMBL" id="CBJ34078.1"/>
    </source>
</evidence>
<dbReference type="InParanoid" id="D7G945"/>
<dbReference type="OrthoDB" id="10681857at2759"/>
<dbReference type="EMBL" id="FN649760">
    <property type="protein sequence ID" value="CBJ34078.1"/>
    <property type="molecule type" value="Genomic_DNA"/>
</dbReference>
<accession>D7G945</accession>
<reference evidence="1 2" key="1">
    <citation type="journal article" date="2010" name="Nature">
        <title>The Ectocarpus genome and the independent evolution of multicellularity in brown algae.</title>
        <authorList>
            <person name="Cock J.M."/>
            <person name="Sterck L."/>
            <person name="Rouze P."/>
            <person name="Scornet D."/>
            <person name="Allen A.E."/>
            <person name="Amoutzias G."/>
            <person name="Anthouard V."/>
            <person name="Artiguenave F."/>
            <person name="Aury J.M."/>
            <person name="Badger J.H."/>
            <person name="Beszteri B."/>
            <person name="Billiau K."/>
            <person name="Bonnet E."/>
            <person name="Bothwell J.H."/>
            <person name="Bowler C."/>
            <person name="Boyen C."/>
            <person name="Brownlee C."/>
            <person name="Carrano C.J."/>
            <person name="Charrier B."/>
            <person name="Cho G.Y."/>
            <person name="Coelho S.M."/>
            <person name="Collen J."/>
            <person name="Corre E."/>
            <person name="Da Silva C."/>
            <person name="Delage L."/>
            <person name="Delaroque N."/>
            <person name="Dittami S.M."/>
            <person name="Doulbeau S."/>
            <person name="Elias M."/>
            <person name="Farnham G."/>
            <person name="Gachon C.M."/>
            <person name="Gschloessl B."/>
            <person name="Heesch S."/>
            <person name="Jabbari K."/>
            <person name="Jubin C."/>
            <person name="Kawai H."/>
            <person name="Kimura K."/>
            <person name="Kloareg B."/>
            <person name="Kupper F.C."/>
            <person name="Lang D."/>
            <person name="Le Bail A."/>
            <person name="Leblanc C."/>
            <person name="Lerouge P."/>
            <person name="Lohr M."/>
            <person name="Lopez P.J."/>
            <person name="Martens C."/>
            <person name="Maumus F."/>
            <person name="Michel G."/>
            <person name="Miranda-Saavedra D."/>
            <person name="Morales J."/>
            <person name="Moreau H."/>
            <person name="Motomura T."/>
            <person name="Nagasato C."/>
            <person name="Napoli C.A."/>
            <person name="Nelson D.R."/>
            <person name="Nyvall-Collen P."/>
            <person name="Peters A.F."/>
            <person name="Pommier C."/>
            <person name="Potin P."/>
            <person name="Poulain J."/>
            <person name="Quesneville H."/>
            <person name="Read B."/>
            <person name="Rensing S.A."/>
            <person name="Ritter A."/>
            <person name="Rousvoal S."/>
            <person name="Samanta M."/>
            <person name="Samson G."/>
            <person name="Schroeder D.C."/>
            <person name="Segurens B."/>
            <person name="Strittmatter M."/>
            <person name="Tonon T."/>
            <person name="Tregear J.W."/>
            <person name="Valentin K."/>
            <person name="von Dassow P."/>
            <person name="Yamagishi T."/>
            <person name="Van de Peer Y."/>
            <person name="Wincker P."/>
        </authorList>
    </citation>
    <scope>NUCLEOTIDE SEQUENCE [LARGE SCALE GENOMIC DNA]</scope>
    <source>
        <strain evidence="2">Ec32 / CCAP1310/4</strain>
    </source>
</reference>
<dbReference type="Proteomes" id="UP000002630">
    <property type="component" value="Unassembled WGS sequence"/>
</dbReference>
<proteinExistence type="predicted"/>
<sequence length="175" mass="19232">MLGSSSDCLPLLVKTVRHAYCLPACSFRSTGDAGRVPCCCCCCCGAPLFYSTQARSLELVESDWDFAAIITKQLAEWKRRGVGNSYQEALLKEVIELQTRALLRPISLPAEELQPRALLRPISLPAEEGSLMVQLNATYRSIEESMGRLLPEQTKEQLSLLEALVRKPSSSTAAV</sequence>
<keyword evidence="2" id="KW-1185">Reference proteome</keyword>
<gene>
    <name evidence="1" type="ORF">Esi_0947_0001</name>
</gene>
<dbReference type="AlphaFoldDB" id="D7G945"/>
<protein>
    <submittedName>
        <fullName evidence="1">Uncharacterized protein</fullName>
    </submittedName>
</protein>